<evidence type="ECO:0000313" key="1">
    <source>
        <dbReference type="EMBL" id="AUO15185.1"/>
    </source>
</evidence>
<reference evidence="1" key="1">
    <citation type="submission" date="2017-12" db="EMBL/GenBank/DDBJ databases">
        <authorList>
            <person name="Katneni V.K."/>
            <person name="Shekhar M.S."/>
            <person name="Otta S.K."/>
            <person name="Karthic K."/>
            <person name="Jangam A.K."/>
            <person name="Gopikrishna G."/>
            <person name="Vijayan K.K."/>
        </authorList>
    </citation>
    <scope>NUCLEOTIDE SEQUENCE [LARGE SCALE GENOMIC DNA]</scope>
    <source>
        <strain evidence="1">IN_AP4RU</strain>
    </source>
</reference>
<proteinExistence type="predicted"/>
<accession>A0A2I6SC92</accession>
<organism evidence="1">
    <name type="scientific">White spot syndrome virus</name>
    <dbReference type="NCBI Taxonomy" id="342409"/>
    <lineage>
        <taxon>Viruses</taxon>
        <taxon>Viruses incertae sedis</taxon>
        <taxon>Naldaviricetes</taxon>
        <taxon>Nimaviridae</taxon>
        <taxon>Whispovirus</taxon>
    </lineage>
</organism>
<reference evidence="1" key="2">
    <citation type="journal article" date="2018" name="Genome Announc.">
        <title>First Report of a Complete Genome Sequence of White spot syndrome virus from India.</title>
        <authorList>
            <person name="Vinaya Kumar K."/>
            <person name="Shekhar M.S."/>
            <person name="Otta S.K."/>
            <person name="Karthic K."/>
            <person name="Ashok Kumar J."/>
            <person name="Gopikrishna G."/>
            <person name="Vijayan K.K."/>
        </authorList>
    </citation>
    <scope>NUCLEOTIDE SEQUENCE</scope>
    <source>
        <strain evidence="1">IN_AP4RU</strain>
    </source>
</reference>
<protein>
    <submittedName>
        <fullName evidence="1">WSSV412</fullName>
    </submittedName>
</protein>
<dbReference type="Proteomes" id="UP000267352">
    <property type="component" value="Segment"/>
</dbReference>
<sequence>MWRCGFVVPPKLCSFIVNHRHAVKLVAETAPKTKLCRNIIDRIGRLDLTV</sequence>
<dbReference type="EMBL" id="MG702567">
    <property type="protein sequence ID" value="AUO15185.1"/>
    <property type="molecule type" value="Genomic_DNA"/>
</dbReference>
<name>A0A2I6SC92_9VIRU</name>